<organism evidence="1 2">
    <name type="scientific">Dreissena polymorpha</name>
    <name type="common">Zebra mussel</name>
    <name type="synonym">Mytilus polymorpha</name>
    <dbReference type="NCBI Taxonomy" id="45954"/>
    <lineage>
        <taxon>Eukaryota</taxon>
        <taxon>Metazoa</taxon>
        <taxon>Spiralia</taxon>
        <taxon>Lophotrochozoa</taxon>
        <taxon>Mollusca</taxon>
        <taxon>Bivalvia</taxon>
        <taxon>Autobranchia</taxon>
        <taxon>Heteroconchia</taxon>
        <taxon>Euheterodonta</taxon>
        <taxon>Imparidentia</taxon>
        <taxon>Neoheterodontei</taxon>
        <taxon>Myida</taxon>
        <taxon>Dreissenoidea</taxon>
        <taxon>Dreissenidae</taxon>
        <taxon>Dreissena</taxon>
    </lineage>
</organism>
<dbReference type="AlphaFoldDB" id="A0A9D4L0F1"/>
<keyword evidence="2" id="KW-1185">Reference proteome</keyword>
<name>A0A9D4L0F1_DREPO</name>
<comment type="caution">
    <text evidence="1">The sequence shown here is derived from an EMBL/GenBank/DDBJ whole genome shotgun (WGS) entry which is preliminary data.</text>
</comment>
<sequence>MVIWRTKGVETLTSVKRDECTGFSFLVYTSLKSIVTSLEACIWQVKYGEGDRKHEGSCVLMSEVQSLLDTNFFDFRKDFQVEAKYRRPS</sequence>
<proteinExistence type="predicted"/>
<gene>
    <name evidence="1" type="ORF">DPMN_090575</name>
</gene>
<dbReference type="EMBL" id="JAIWYP010000003">
    <property type="protein sequence ID" value="KAH3848216.1"/>
    <property type="molecule type" value="Genomic_DNA"/>
</dbReference>
<evidence type="ECO:0000313" key="1">
    <source>
        <dbReference type="EMBL" id="KAH3848216.1"/>
    </source>
</evidence>
<accession>A0A9D4L0F1</accession>
<protein>
    <submittedName>
        <fullName evidence="1">Uncharacterized protein</fullName>
    </submittedName>
</protein>
<reference evidence="1" key="1">
    <citation type="journal article" date="2019" name="bioRxiv">
        <title>The Genome of the Zebra Mussel, Dreissena polymorpha: A Resource for Invasive Species Research.</title>
        <authorList>
            <person name="McCartney M.A."/>
            <person name="Auch B."/>
            <person name="Kono T."/>
            <person name="Mallez S."/>
            <person name="Zhang Y."/>
            <person name="Obille A."/>
            <person name="Becker A."/>
            <person name="Abrahante J.E."/>
            <person name="Garbe J."/>
            <person name="Badalamenti J.P."/>
            <person name="Herman A."/>
            <person name="Mangelson H."/>
            <person name="Liachko I."/>
            <person name="Sullivan S."/>
            <person name="Sone E.D."/>
            <person name="Koren S."/>
            <person name="Silverstein K.A.T."/>
            <person name="Beckman K.B."/>
            <person name="Gohl D.M."/>
        </authorList>
    </citation>
    <scope>NUCLEOTIDE SEQUENCE</scope>
    <source>
        <strain evidence="1">Duluth1</strain>
        <tissue evidence="1">Whole animal</tissue>
    </source>
</reference>
<reference evidence="1" key="2">
    <citation type="submission" date="2020-11" db="EMBL/GenBank/DDBJ databases">
        <authorList>
            <person name="McCartney M.A."/>
            <person name="Auch B."/>
            <person name="Kono T."/>
            <person name="Mallez S."/>
            <person name="Becker A."/>
            <person name="Gohl D.M."/>
            <person name="Silverstein K.A.T."/>
            <person name="Koren S."/>
            <person name="Bechman K.B."/>
            <person name="Herman A."/>
            <person name="Abrahante J.E."/>
            <person name="Garbe J."/>
        </authorList>
    </citation>
    <scope>NUCLEOTIDE SEQUENCE</scope>
    <source>
        <strain evidence="1">Duluth1</strain>
        <tissue evidence="1">Whole animal</tissue>
    </source>
</reference>
<evidence type="ECO:0000313" key="2">
    <source>
        <dbReference type="Proteomes" id="UP000828390"/>
    </source>
</evidence>
<dbReference type="Proteomes" id="UP000828390">
    <property type="component" value="Unassembled WGS sequence"/>
</dbReference>